<evidence type="ECO:0000313" key="8">
    <source>
        <dbReference type="Proteomes" id="UP000664293"/>
    </source>
</evidence>
<reference evidence="7 8" key="1">
    <citation type="submission" date="2020-12" db="EMBL/GenBank/DDBJ databases">
        <title>Oil enriched cultivation method for isolating marine PHA-producing bacteria.</title>
        <authorList>
            <person name="Zheng W."/>
            <person name="Yu S."/>
            <person name="Huang Y."/>
        </authorList>
    </citation>
    <scope>NUCLEOTIDE SEQUENCE [LARGE SCALE GENOMIC DNA]</scope>
    <source>
        <strain evidence="7 8">SN0-2</strain>
    </source>
</reference>
<evidence type="ECO:0000256" key="2">
    <source>
        <dbReference type="ARBA" id="ARBA00022729"/>
    </source>
</evidence>
<dbReference type="Pfam" id="PF16889">
    <property type="entry name" value="Hepar_II_III_N"/>
    <property type="match status" value="1"/>
</dbReference>
<evidence type="ECO:0000256" key="4">
    <source>
        <dbReference type="ARBA" id="ARBA00023239"/>
    </source>
</evidence>
<proteinExistence type="predicted"/>
<dbReference type="SUPFAM" id="SSF53474">
    <property type="entry name" value="alpha/beta-Hydrolases"/>
    <property type="match status" value="1"/>
</dbReference>
<comment type="subcellular location">
    <subcellularLocation>
        <location evidence="1">Periplasm</location>
    </subcellularLocation>
</comment>
<evidence type="ECO:0000259" key="6">
    <source>
        <dbReference type="Pfam" id="PF16889"/>
    </source>
</evidence>
<dbReference type="Gene3D" id="1.50.10.100">
    <property type="entry name" value="Chondroitin AC/alginate lyase"/>
    <property type="match status" value="1"/>
</dbReference>
<feature type="domain" description="Heparin-sulfate lyase N-terminal" evidence="6">
    <location>
        <begin position="44"/>
        <end position="251"/>
    </location>
</feature>
<dbReference type="InterPro" id="IPR029058">
    <property type="entry name" value="AB_hydrolase_fold"/>
</dbReference>
<keyword evidence="2" id="KW-0732">Signal</keyword>
<protein>
    <submittedName>
        <fullName evidence="7">Heparinase II/III family protein</fullName>
    </submittedName>
</protein>
<dbReference type="SUPFAM" id="SSF48230">
    <property type="entry name" value="Chondroitin AC/alginate lyase"/>
    <property type="match status" value="1"/>
</dbReference>
<sequence>MEYTIVNFEQHSVIPVETFLHRIFPAGLYESDKNRIVRERIFKPRKDCEELALTLPVDWEAVKDSSDRNWRMQLQGWTMFHPVMNFFDSYEDKNEIVDYFLAIARDWYGQYKNDPDNVTTSRMPSSYAWYDMSVGFRALILAFMINRIGFFKIPLSEADRDILRCLAEKHIANLSSEETFSLNNHGIFQIHGLLALLTVLGADETDDNVGYALARMEELVSSQFDASGIHLEHSPHYHFYVLSTFLAVIKSGWYARSDLIEGRINQAQTKKKWLVDPLKRPVCVGDSILTVQDSVDFSGENFQESFCISDFHESGYGIVRSAWHKDPNNSSMLFLTAAYHSKSHKHRDCMSFEWFESGEKIICDSGKYGYRSDRYRNYFLSARAHNSVEIEGFDILKIKPYGSALNSVEQVSENIFRFNANLDYPAIKHSRDIYFKPGCWVVVVDDLDFVRERGFTQWFHLDKRFHISSLLERSLYCLDSSGNEIYIDCLNGSVSPIIHYGDDKNLQGFISENDYCFSPALALGFKGFGKSEKLVTALSLTEDNREDALAFVAHHIEPELLKKTVILNERSSKSILPNIQHQVYLDASAFSRAFGERTNRVYIDNVPLTFYSSFSSECRKVILMLPGATKRSKGIYDFQRHSWANDFKDFDIISFSDPSIRDDNNISIGWFQNSEKAYGIDALIKFVQLLIERDYYKPEDITIFGSSAGGFAGLKLANELPKCPVIAINPQLYLERYTPSHFLGMLESCYPGLDRNQVVKKYSTRLSVNLDGGARESPVCIFQNVHDESHLLRHLKPMINRYKGDITEFNFGSGSVVSKTGLNIVYYDDPELGHSPPNKETTLKMIALVTQSMYE</sequence>
<name>A0ABS3E941_9GAMM</name>
<comment type="caution">
    <text evidence="7">The sequence shown here is derived from an EMBL/GenBank/DDBJ whole genome shotgun (WGS) entry which is preliminary data.</text>
</comment>
<dbReference type="Pfam" id="PF07940">
    <property type="entry name" value="Hepar_II_III_C"/>
    <property type="match status" value="1"/>
</dbReference>
<dbReference type="Gene3D" id="2.70.98.70">
    <property type="match status" value="1"/>
</dbReference>
<keyword evidence="8" id="KW-1185">Reference proteome</keyword>
<dbReference type="PANTHER" id="PTHR39210">
    <property type="entry name" value="HEPARIN-SULFATE LYASE"/>
    <property type="match status" value="1"/>
</dbReference>
<dbReference type="InterPro" id="IPR008929">
    <property type="entry name" value="Chondroitin_lyas"/>
</dbReference>
<dbReference type="EMBL" id="JAEKJR010000002">
    <property type="protein sequence ID" value="MBN8431786.1"/>
    <property type="molecule type" value="Genomic_DNA"/>
</dbReference>
<evidence type="ECO:0000256" key="1">
    <source>
        <dbReference type="ARBA" id="ARBA00004418"/>
    </source>
</evidence>
<gene>
    <name evidence="7" type="ORF">JF535_13080</name>
</gene>
<feature type="domain" description="Heparinase II/III-like C-terminal" evidence="5">
    <location>
        <begin position="308"/>
        <end position="486"/>
    </location>
</feature>
<dbReference type="PANTHER" id="PTHR39210:SF1">
    <property type="entry name" value="HEPARIN-SULFATE LYASE"/>
    <property type="match status" value="1"/>
</dbReference>
<organism evidence="7 8">
    <name type="scientific">Microbulbifer salipaludis</name>
    <dbReference type="NCBI Taxonomy" id="187980"/>
    <lineage>
        <taxon>Bacteria</taxon>
        <taxon>Pseudomonadati</taxon>
        <taxon>Pseudomonadota</taxon>
        <taxon>Gammaproteobacteria</taxon>
        <taxon>Cellvibrionales</taxon>
        <taxon>Microbulbiferaceae</taxon>
        <taxon>Microbulbifer</taxon>
    </lineage>
</organism>
<keyword evidence="3" id="KW-0574">Periplasm</keyword>
<keyword evidence="4" id="KW-0456">Lyase</keyword>
<evidence type="ECO:0000313" key="7">
    <source>
        <dbReference type="EMBL" id="MBN8431786.1"/>
    </source>
</evidence>
<accession>A0ABS3E941</accession>
<dbReference type="InterPro" id="IPR031680">
    <property type="entry name" value="Hepar_II_III_N"/>
</dbReference>
<dbReference type="Proteomes" id="UP000664293">
    <property type="component" value="Unassembled WGS sequence"/>
</dbReference>
<evidence type="ECO:0000256" key="3">
    <source>
        <dbReference type="ARBA" id="ARBA00022764"/>
    </source>
</evidence>
<dbReference type="Gene3D" id="3.40.50.1820">
    <property type="entry name" value="alpha/beta hydrolase"/>
    <property type="match status" value="1"/>
</dbReference>
<dbReference type="InterPro" id="IPR012480">
    <property type="entry name" value="Hepar_II_III_C"/>
</dbReference>
<dbReference type="RefSeq" id="WP_207002854.1">
    <property type="nucleotide sequence ID" value="NZ_JAEKJR010000002.1"/>
</dbReference>
<evidence type="ECO:0000259" key="5">
    <source>
        <dbReference type="Pfam" id="PF07940"/>
    </source>
</evidence>